<evidence type="ECO:0000313" key="2">
    <source>
        <dbReference type="EMBL" id="AKA33775.1"/>
    </source>
</evidence>
<evidence type="ECO:0000256" key="1">
    <source>
        <dbReference type="SAM" id="Phobius"/>
    </source>
</evidence>
<organism evidence="2 3">
    <name type="scientific">Flagellimonas lutaonensis</name>
    <dbReference type="NCBI Taxonomy" id="516051"/>
    <lineage>
        <taxon>Bacteria</taxon>
        <taxon>Pseudomonadati</taxon>
        <taxon>Bacteroidota</taxon>
        <taxon>Flavobacteriia</taxon>
        <taxon>Flavobacteriales</taxon>
        <taxon>Flavobacteriaceae</taxon>
        <taxon>Flagellimonas</taxon>
    </lineage>
</organism>
<protein>
    <submittedName>
        <fullName evidence="2">Uncharacterized protein</fullName>
    </submittedName>
</protein>
<dbReference type="Proteomes" id="UP000032726">
    <property type="component" value="Chromosome"/>
</dbReference>
<accession>A0A0D5YN75</accession>
<reference evidence="2 3" key="1">
    <citation type="submission" date="2015-03" db="EMBL/GenBank/DDBJ databases">
        <title>Complete genome sequence of Muricauda lutaonensis CC-HSB-11T, isolated from a coastal hot spring.</title>
        <authorList>
            <person name="Kim K.M."/>
        </authorList>
    </citation>
    <scope>NUCLEOTIDE SEQUENCE [LARGE SCALE GENOMIC DNA]</scope>
    <source>
        <strain evidence="2 3">CC-HSB-11</strain>
    </source>
</reference>
<dbReference type="EMBL" id="CP011071">
    <property type="protein sequence ID" value="AKA33775.1"/>
    <property type="molecule type" value="Genomic_DNA"/>
</dbReference>
<gene>
    <name evidence="2" type="ORF">VC82_83</name>
</gene>
<feature type="transmembrane region" description="Helical" evidence="1">
    <location>
        <begin position="79"/>
        <end position="96"/>
    </location>
</feature>
<sequence>MKEKPKRTFKTPEGYFENFNERLLDRMAKEESIIPKEDGFTVPEGYFEKLPEKINARLSDDDNKVVRLNPSNSHPNKKFYYIAAAIAAIVVLALTLKPEQGQEIDFNDLASNDIIEYLENNDLGLSTYEIAEALPIDNMAITDGTEMPLEEENILQYLDENIDMEDVEELNLDYDDFE</sequence>
<proteinExistence type="predicted"/>
<dbReference type="STRING" id="516051.VC82_83"/>
<keyword evidence="1" id="KW-0812">Transmembrane</keyword>
<dbReference type="KEGG" id="mlt:VC82_83"/>
<name>A0A0D5YN75_9FLAO</name>
<dbReference type="AlphaFoldDB" id="A0A0D5YN75"/>
<evidence type="ECO:0000313" key="3">
    <source>
        <dbReference type="Proteomes" id="UP000032726"/>
    </source>
</evidence>
<keyword evidence="1" id="KW-0472">Membrane</keyword>
<dbReference type="OrthoDB" id="981524at2"/>
<dbReference type="HOGENOM" id="CLU_118087_0_0_10"/>
<dbReference type="RefSeq" id="WP_045800641.1">
    <property type="nucleotide sequence ID" value="NZ_CP011071.1"/>
</dbReference>
<keyword evidence="1" id="KW-1133">Transmembrane helix</keyword>
<keyword evidence="3" id="KW-1185">Reference proteome</keyword>